<dbReference type="SUPFAM" id="SSF51445">
    <property type="entry name" value="(Trans)glycosidases"/>
    <property type="match status" value="1"/>
</dbReference>
<proteinExistence type="predicted"/>
<dbReference type="Gene3D" id="3.20.20.80">
    <property type="entry name" value="Glycosidases"/>
    <property type="match status" value="1"/>
</dbReference>
<evidence type="ECO:0000313" key="1">
    <source>
        <dbReference type="EMBL" id="GAA4966557.1"/>
    </source>
</evidence>
<gene>
    <name evidence="1" type="ORF">GCM10023205_34000</name>
</gene>
<keyword evidence="2" id="KW-1185">Reference proteome</keyword>
<evidence type="ECO:0000313" key="2">
    <source>
        <dbReference type="Proteomes" id="UP001500466"/>
    </source>
</evidence>
<protein>
    <recommendedName>
        <fullName evidence="3">Asl1-like glycosyl hydrolase catalytic domain-containing protein</fullName>
    </recommendedName>
</protein>
<evidence type="ECO:0008006" key="3">
    <source>
        <dbReference type="Google" id="ProtNLM"/>
    </source>
</evidence>
<dbReference type="Proteomes" id="UP001500466">
    <property type="component" value="Unassembled WGS sequence"/>
</dbReference>
<reference evidence="2" key="1">
    <citation type="journal article" date="2019" name="Int. J. Syst. Evol. Microbiol.">
        <title>The Global Catalogue of Microorganisms (GCM) 10K type strain sequencing project: providing services to taxonomists for standard genome sequencing and annotation.</title>
        <authorList>
            <consortium name="The Broad Institute Genomics Platform"/>
            <consortium name="The Broad Institute Genome Sequencing Center for Infectious Disease"/>
            <person name="Wu L."/>
            <person name="Ma J."/>
        </authorList>
    </citation>
    <scope>NUCLEOTIDE SEQUENCE [LARGE SCALE GENOMIC DNA]</scope>
    <source>
        <strain evidence="2">JCM 17986</strain>
    </source>
</reference>
<name>A0ABP9HBM1_9ACTN</name>
<dbReference type="InterPro" id="IPR017853">
    <property type="entry name" value="GH"/>
</dbReference>
<comment type="caution">
    <text evidence="1">The sequence shown here is derived from an EMBL/GenBank/DDBJ whole genome shotgun (WGS) entry which is preliminary data.</text>
</comment>
<dbReference type="EMBL" id="BAABHS010000011">
    <property type="protein sequence ID" value="GAA4966557.1"/>
    <property type="molecule type" value="Genomic_DNA"/>
</dbReference>
<organism evidence="1 2">
    <name type="scientific">Yinghuangia aomiensis</name>
    <dbReference type="NCBI Taxonomy" id="676205"/>
    <lineage>
        <taxon>Bacteria</taxon>
        <taxon>Bacillati</taxon>
        <taxon>Actinomycetota</taxon>
        <taxon>Actinomycetes</taxon>
        <taxon>Kitasatosporales</taxon>
        <taxon>Streptomycetaceae</taxon>
        <taxon>Yinghuangia</taxon>
    </lineage>
</organism>
<sequence length="272" mass="30321">MVRGCVRARRPSVGAASRTEPQFRIGLPRRAAAGGILPFFADCARRAEALREGGAEVVFVAGCELSAFAYGFLPGETYRDRLRAMATADLQWWTSLGPIPERLNAFLVQAATTVRAHFGGRVTYAAGSWEPVDWEPFDLVGVDAYRDARNAGDFRTYLRELRSHGKPVAITEYGTCAYRGAGDLGGMAWQPPPGAIPDEDEQARYLDELLDIFEDEGVDAALWFSFANYDKPLDRDIASYGVVRMLDETRWETKKVFHTMSARHRRSIGHHD</sequence>
<accession>A0ABP9HBM1</accession>